<feature type="domain" description="Serine aminopeptidase S33" evidence="2">
    <location>
        <begin position="496"/>
        <end position="671"/>
    </location>
</feature>
<feature type="region of interest" description="Disordered" evidence="1">
    <location>
        <begin position="1"/>
        <end position="372"/>
    </location>
</feature>
<keyword evidence="4" id="KW-1185">Reference proteome</keyword>
<feature type="compositionally biased region" description="Basic and acidic residues" evidence="1">
    <location>
        <begin position="313"/>
        <end position="327"/>
    </location>
</feature>
<feature type="compositionally biased region" description="Basic and acidic residues" evidence="1">
    <location>
        <begin position="262"/>
        <end position="273"/>
    </location>
</feature>
<evidence type="ECO:0000259" key="2">
    <source>
        <dbReference type="Pfam" id="PF12146"/>
    </source>
</evidence>
<evidence type="ECO:0000256" key="1">
    <source>
        <dbReference type="SAM" id="MobiDB-lite"/>
    </source>
</evidence>
<dbReference type="SUPFAM" id="SSF53474">
    <property type="entry name" value="alpha/beta-Hydrolases"/>
    <property type="match status" value="1"/>
</dbReference>
<dbReference type="Gene3D" id="3.40.50.1820">
    <property type="entry name" value="alpha/beta hydrolase"/>
    <property type="match status" value="1"/>
</dbReference>
<name>A0A9W6YHZ9_9STRA</name>
<comment type="caution">
    <text evidence="3">The sequence shown here is derived from an EMBL/GenBank/DDBJ whole genome shotgun (WGS) entry which is preliminary data.</text>
</comment>
<proteinExistence type="predicted"/>
<dbReference type="Proteomes" id="UP001165083">
    <property type="component" value="Unassembled WGS sequence"/>
</dbReference>
<dbReference type="InterPro" id="IPR029058">
    <property type="entry name" value="AB_hydrolase_fold"/>
</dbReference>
<protein>
    <submittedName>
        <fullName evidence="3">Unnamed protein product</fullName>
    </submittedName>
</protein>
<dbReference type="InterPro" id="IPR051044">
    <property type="entry name" value="MAG_DAG_Lipase"/>
</dbReference>
<dbReference type="PANTHER" id="PTHR11614">
    <property type="entry name" value="PHOSPHOLIPASE-RELATED"/>
    <property type="match status" value="1"/>
</dbReference>
<dbReference type="Pfam" id="PF12146">
    <property type="entry name" value="Hydrolase_4"/>
    <property type="match status" value="2"/>
</dbReference>
<dbReference type="OrthoDB" id="2498029at2759"/>
<dbReference type="FunFam" id="3.40.50.1820:FF:000338">
    <property type="entry name" value="Uncharacterized protein"/>
    <property type="match status" value="1"/>
</dbReference>
<dbReference type="EMBL" id="BSXW01012428">
    <property type="protein sequence ID" value="GMF64722.1"/>
    <property type="molecule type" value="Genomic_DNA"/>
</dbReference>
<gene>
    <name evidence="3" type="ORF">Plil01_001749400</name>
</gene>
<feature type="compositionally biased region" description="Basic residues" evidence="1">
    <location>
        <begin position="302"/>
        <end position="312"/>
    </location>
</feature>
<dbReference type="InterPro" id="IPR022742">
    <property type="entry name" value="Hydrolase_4"/>
</dbReference>
<feature type="compositionally biased region" description="Low complexity" evidence="1">
    <location>
        <begin position="25"/>
        <end position="44"/>
    </location>
</feature>
<dbReference type="AlphaFoldDB" id="A0A9W6YHZ9"/>
<feature type="domain" description="Serine aminopeptidase S33" evidence="2">
    <location>
        <begin position="397"/>
        <end position="469"/>
    </location>
</feature>
<accession>A0A9W6YHZ9</accession>
<reference evidence="3" key="1">
    <citation type="submission" date="2023-04" db="EMBL/GenBank/DDBJ databases">
        <title>Phytophthora lilii NBRC 32176.</title>
        <authorList>
            <person name="Ichikawa N."/>
            <person name="Sato H."/>
            <person name="Tonouchi N."/>
        </authorList>
    </citation>
    <scope>NUCLEOTIDE SEQUENCE</scope>
    <source>
        <strain evidence="3">NBRC 32176</strain>
    </source>
</reference>
<evidence type="ECO:0000313" key="3">
    <source>
        <dbReference type="EMBL" id="GMF64722.1"/>
    </source>
</evidence>
<evidence type="ECO:0000313" key="4">
    <source>
        <dbReference type="Proteomes" id="UP001165083"/>
    </source>
</evidence>
<sequence>MSAIQEEPARSSVDDAPLAIPVAISPPSCSTSPTTSSSGSDSSPNRQHVVQALRSRPTPDFDTPSRSAKLRSARSRSVAKFEDADTTGATTLQAPTRGLRAQSARTRTTPCFEEAPMAGLKGKKATQTKEEKARSARSRSIPCFDESLTMSTGPSPSPPKKATKAQSTRSRPVSCFDDSLLDEKAANQTKQKPTKTAKSLRSHPVPYFDDLLSSGSISQATKEGWKPRAIGTRPASSPTSVMPRTKSSAALVQHSPSSSSDEDAKRLVRRRELNPPTRSVVMKGKMPRPKSSTNLAIIASKKPARQTRRRRRFPSEDDAVVKRERASSDGGQGQEDIPMLWDEELRPRASSDSASAPLSRREKKPSSRLRHYEGKFQNRRGQLLLYFSLFPPEKKAMRGIILYLHGMGDHCRRNTSLYERYCKEGFGVIAYDLLNHGASDYDKYNTRAHISNFSDFVEDTNDFITFAKTNIYKVALRYWRKHHHPRHPHGKEKKRDAPPELPLIISGTSYGALIGLHTMLSGEHKFHAAVWASPSIGVTWTPVLWAQWKMARPLVAAFPTAKVIPAVQHSLRSRDPKFLKRFQEDPLTFSGMMTPRSGHQSLHAMMRLQQDKRVSDADTPFCAVPMLFLAGSDDRVSDQQASMKFFTRMGNLDKEFKIFDGLYHMIYEEPEKEDVLKYMVSWLHKRFPLETRHPNESQVDVIKKLEPSLRAYNYIKTERTEL</sequence>
<feature type="compositionally biased region" description="Polar residues" evidence="1">
    <location>
        <begin position="234"/>
        <end position="259"/>
    </location>
</feature>
<feature type="compositionally biased region" description="Basic residues" evidence="1">
    <location>
        <begin position="192"/>
        <end position="201"/>
    </location>
</feature>
<organism evidence="3 4">
    <name type="scientific">Phytophthora lilii</name>
    <dbReference type="NCBI Taxonomy" id="2077276"/>
    <lineage>
        <taxon>Eukaryota</taxon>
        <taxon>Sar</taxon>
        <taxon>Stramenopiles</taxon>
        <taxon>Oomycota</taxon>
        <taxon>Peronosporomycetes</taxon>
        <taxon>Peronosporales</taxon>
        <taxon>Peronosporaceae</taxon>
        <taxon>Phytophthora</taxon>
    </lineage>
</organism>